<dbReference type="InterPro" id="IPR036874">
    <property type="entry name" value="Carbonic_anhydrase_sf"/>
</dbReference>
<dbReference type="SUPFAM" id="SSF53056">
    <property type="entry name" value="beta-carbonic anhydrase, cab"/>
    <property type="match status" value="1"/>
</dbReference>
<evidence type="ECO:0000256" key="3">
    <source>
        <dbReference type="ARBA" id="ARBA00022833"/>
    </source>
</evidence>
<gene>
    <name evidence="6" type="ORF">CONLIGDRAFT_713695</name>
</gene>
<dbReference type="GO" id="GO:0008270">
    <property type="term" value="F:zinc ion binding"/>
    <property type="evidence" value="ECO:0007669"/>
    <property type="project" value="UniProtKB-UniRule"/>
</dbReference>
<dbReference type="PANTHER" id="PTHR43175">
    <property type="entry name" value="CARBONIC ANHYDRASE"/>
    <property type="match status" value="1"/>
</dbReference>
<accession>A0A1J7JMY5</accession>
<comment type="cofactor">
    <cofactor evidence="4">
        <name>Zn(2+)</name>
        <dbReference type="ChEBI" id="CHEBI:29105"/>
    </cofactor>
    <text evidence="4">Binds 1 zinc ion per subunit.</text>
</comment>
<evidence type="ECO:0000313" key="7">
    <source>
        <dbReference type="Proteomes" id="UP000182658"/>
    </source>
</evidence>
<evidence type="ECO:0000313" key="6">
    <source>
        <dbReference type="EMBL" id="OIW31240.1"/>
    </source>
</evidence>
<comment type="similarity">
    <text evidence="1 5">Belongs to the beta-class carbonic anhydrase family.</text>
</comment>
<evidence type="ECO:0000256" key="4">
    <source>
        <dbReference type="PIRSR" id="PIRSR601765-1"/>
    </source>
</evidence>
<feature type="binding site" evidence="4">
    <location>
        <position position="48"/>
    </location>
    <ligand>
        <name>Zn(2+)</name>
        <dbReference type="ChEBI" id="CHEBI:29105"/>
    </ligand>
</feature>
<dbReference type="InterPro" id="IPR001765">
    <property type="entry name" value="Carbonic_anhydrase"/>
</dbReference>
<keyword evidence="2 4" id="KW-0479">Metal-binding</keyword>
<reference evidence="6 7" key="1">
    <citation type="submission" date="2016-10" db="EMBL/GenBank/DDBJ databases">
        <title>Draft genome sequence of Coniochaeta ligniaria NRRL30616, a lignocellulolytic fungus for bioabatement of inhibitors in plant biomass hydrolysates.</title>
        <authorList>
            <consortium name="DOE Joint Genome Institute"/>
            <person name="Jimenez D.J."/>
            <person name="Hector R.E."/>
            <person name="Riley R."/>
            <person name="Sun H."/>
            <person name="Grigoriev I.V."/>
            <person name="Van Elsas J.D."/>
            <person name="Nichols N.N."/>
        </authorList>
    </citation>
    <scope>NUCLEOTIDE SEQUENCE [LARGE SCALE GENOMIC DNA]</scope>
    <source>
        <strain evidence="6 7">NRRL 30616</strain>
    </source>
</reference>
<dbReference type="SMART" id="SM00947">
    <property type="entry name" value="Pro_CA"/>
    <property type="match status" value="1"/>
</dbReference>
<keyword evidence="5" id="KW-0456">Lyase</keyword>
<dbReference type="EC" id="4.2.1.1" evidence="5"/>
<comment type="catalytic activity">
    <reaction evidence="5">
        <text>hydrogencarbonate + H(+) = CO2 + H2O</text>
        <dbReference type="Rhea" id="RHEA:10748"/>
        <dbReference type="ChEBI" id="CHEBI:15377"/>
        <dbReference type="ChEBI" id="CHEBI:15378"/>
        <dbReference type="ChEBI" id="CHEBI:16526"/>
        <dbReference type="ChEBI" id="CHEBI:17544"/>
        <dbReference type="EC" id="4.2.1.1"/>
    </reaction>
</comment>
<proteinExistence type="inferred from homology"/>
<dbReference type="AlphaFoldDB" id="A0A1J7JMY5"/>
<name>A0A1J7JMY5_9PEZI</name>
<sequence length="178" mass="19796">MSAPRPTLDELLERNKVVAQTHKAPPQFSHLPKEAKPRPDILVVTCADPRCDPAYFFATRPGEMVVLRNLGGRVEAIMPDILALDVLAEFKHIYVIHHTDCTAIWMSEDAIREELRKVPGADPKAIDALPLSTWADDEKSVRDDLKFLRDSSLLRKDLAASTHGLLLDIATGLLKTVV</sequence>
<evidence type="ECO:0000256" key="2">
    <source>
        <dbReference type="ARBA" id="ARBA00022723"/>
    </source>
</evidence>
<dbReference type="InParanoid" id="A0A1J7JMY5"/>
<dbReference type="Proteomes" id="UP000182658">
    <property type="component" value="Unassembled WGS sequence"/>
</dbReference>
<dbReference type="STRING" id="1408157.A0A1J7JMY5"/>
<dbReference type="PANTHER" id="PTHR43175:SF3">
    <property type="entry name" value="CARBON DISULFIDE HYDROLASE"/>
    <property type="match status" value="1"/>
</dbReference>
<dbReference type="Gene3D" id="3.40.1050.10">
    <property type="entry name" value="Carbonic anhydrase"/>
    <property type="match status" value="1"/>
</dbReference>
<dbReference type="Pfam" id="PF00484">
    <property type="entry name" value="Pro_CA"/>
    <property type="match status" value="1"/>
</dbReference>
<feature type="binding site" evidence="4">
    <location>
        <position position="101"/>
    </location>
    <ligand>
        <name>Zn(2+)</name>
        <dbReference type="ChEBI" id="CHEBI:29105"/>
    </ligand>
</feature>
<evidence type="ECO:0000256" key="1">
    <source>
        <dbReference type="ARBA" id="ARBA00006217"/>
    </source>
</evidence>
<feature type="binding site" evidence="4">
    <location>
        <position position="46"/>
    </location>
    <ligand>
        <name>Zn(2+)</name>
        <dbReference type="ChEBI" id="CHEBI:29105"/>
    </ligand>
</feature>
<dbReference type="EMBL" id="KV875096">
    <property type="protein sequence ID" value="OIW31240.1"/>
    <property type="molecule type" value="Genomic_DNA"/>
</dbReference>
<dbReference type="OrthoDB" id="10248475at2759"/>
<feature type="binding site" evidence="4">
    <location>
        <position position="98"/>
    </location>
    <ligand>
        <name>Zn(2+)</name>
        <dbReference type="ChEBI" id="CHEBI:29105"/>
    </ligand>
</feature>
<dbReference type="GO" id="GO:0004089">
    <property type="term" value="F:carbonate dehydratase activity"/>
    <property type="evidence" value="ECO:0007669"/>
    <property type="project" value="UniProtKB-UniRule"/>
</dbReference>
<protein>
    <recommendedName>
        <fullName evidence="5">Carbonic anhydrase</fullName>
        <ecNumber evidence="5">4.2.1.1</ecNumber>
    </recommendedName>
    <alternativeName>
        <fullName evidence="5">Carbonate dehydratase</fullName>
    </alternativeName>
</protein>
<keyword evidence="7" id="KW-1185">Reference proteome</keyword>
<keyword evidence="3 4" id="KW-0862">Zinc</keyword>
<comment type="function">
    <text evidence="5">Reversible hydration of carbon dioxide.</text>
</comment>
<evidence type="ECO:0000256" key="5">
    <source>
        <dbReference type="RuleBase" id="RU003956"/>
    </source>
</evidence>
<organism evidence="6 7">
    <name type="scientific">Coniochaeta ligniaria NRRL 30616</name>
    <dbReference type="NCBI Taxonomy" id="1408157"/>
    <lineage>
        <taxon>Eukaryota</taxon>
        <taxon>Fungi</taxon>
        <taxon>Dikarya</taxon>
        <taxon>Ascomycota</taxon>
        <taxon>Pezizomycotina</taxon>
        <taxon>Sordariomycetes</taxon>
        <taxon>Sordariomycetidae</taxon>
        <taxon>Coniochaetales</taxon>
        <taxon>Coniochaetaceae</taxon>
        <taxon>Coniochaeta</taxon>
    </lineage>
</organism>